<evidence type="ECO:0000313" key="1">
    <source>
        <dbReference type="EMBL" id="SEJ16453.1"/>
    </source>
</evidence>
<name>A0A1H6WHS8_9FIRM</name>
<keyword evidence="2" id="KW-1185">Reference proteome</keyword>
<dbReference type="AlphaFoldDB" id="A0A1H6WHS8"/>
<dbReference type="EMBL" id="FNYK01000067">
    <property type="protein sequence ID" value="SEJ16453.1"/>
    <property type="molecule type" value="Genomic_DNA"/>
</dbReference>
<evidence type="ECO:0000313" key="2">
    <source>
        <dbReference type="Proteomes" id="UP000183028"/>
    </source>
</evidence>
<sequence>MKAIIYTSNTGSTAEYAQLLGNELNLPVHSLQQSKNKVPAGSEIIYLGWIMAGGIKGYKEAAKLYKVRAVCGVGMGQTGTQLKEVRDKNAIPQRIPLFTLQGNFDVKKLHGVYRFMMNVMVKTAGKGLANKTDRTPEEDDMLDMMVNGGKRVSLQNLKAITEWYKNIH</sequence>
<dbReference type="OrthoDB" id="2146857at2"/>
<accession>A0A1H6WHS8</accession>
<protein>
    <submittedName>
        <fullName evidence="1">Uncharacterized protein</fullName>
    </submittedName>
</protein>
<dbReference type="RefSeq" id="WP_074732662.1">
    <property type="nucleotide sequence ID" value="NZ_CACVPP010000058.1"/>
</dbReference>
<organism evidence="1 2">
    <name type="scientific">Sharpea azabuensis</name>
    <dbReference type="NCBI Taxonomy" id="322505"/>
    <lineage>
        <taxon>Bacteria</taxon>
        <taxon>Bacillati</taxon>
        <taxon>Bacillota</taxon>
        <taxon>Erysipelotrichia</taxon>
        <taxon>Erysipelotrichales</taxon>
        <taxon>Coprobacillaceae</taxon>
        <taxon>Sharpea</taxon>
    </lineage>
</organism>
<reference evidence="2" key="1">
    <citation type="submission" date="2016-10" db="EMBL/GenBank/DDBJ databases">
        <authorList>
            <person name="Varghese N."/>
        </authorList>
    </citation>
    <scope>NUCLEOTIDE SEQUENCE [LARGE SCALE GENOMIC DNA]</scope>
    <source>
        <strain evidence="2">DSM 20406</strain>
    </source>
</reference>
<gene>
    <name evidence="1" type="ORF">SAMN04487834_10678</name>
</gene>
<dbReference type="Proteomes" id="UP000183028">
    <property type="component" value="Unassembled WGS sequence"/>
</dbReference>
<proteinExistence type="predicted"/>